<dbReference type="RefSeq" id="YP_009638312.1">
    <property type="nucleotide sequence ID" value="NC_042335.1"/>
</dbReference>
<reference evidence="2 3" key="1">
    <citation type="journal article" date="2012" name="J. Virol.">
        <title>Complete Genome Sequences of 138 Mycobacteriophages.</title>
        <authorList>
            <consortium name="the Science Education Alliance Phage Hunters Advancing Genomics and Evolutionary Science Program"/>
            <consortium name="the KwaZulu-Natal Research Institute for Tuberculosis and HIV Mycobacterial Genetics Course Students"/>
            <consortium name="the Phage Hunters Integrating Research and Education Program"/>
            <person name="Hatfull G.F."/>
        </authorList>
    </citation>
    <scope>NUCLEOTIDE SEQUENCE [LARGE SCALE GENOMIC DNA]</scope>
</reference>
<dbReference type="InterPro" id="IPR057899">
    <property type="entry name" value="Gp53"/>
</dbReference>
<dbReference type="KEGG" id="vg:40235083"/>
<evidence type="ECO:0000256" key="1">
    <source>
        <dbReference type="SAM" id="MobiDB-lite"/>
    </source>
</evidence>
<accession>G8IRD0</accession>
<protein>
    <recommendedName>
        <fullName evidence="4">DNA binding protein</fullName>
    </recommendedName>
</protein>
<organism evidence="2 3">
    <name type="scientific">Mycobacterium phage Saintus</name>
    <dbReference type="NCBI Taxonomy" id="2923007"/>
    <lineage>
        <taxon>Viruses</taxon>
        <taxon>Duplodnaviria</taxon>
        <taxon>Heunggongvirae</taxon>
        <taxon>Uroviricota</taxon>
        <taxon>Caudoviricetes</taxon>
        <taxon>Fromanvirus</taxon>
        <taxon>Fromanvirus saintus</taxon>
    </lineage>
</organism>
<feature type="compositionally biased region" description="Basic and acidic residues" evidence="1">
    <location>
        <begin position="162"/>
        <end position="173"/>
    </location>
</feature>
<gene>
    <name evidence="2" type="primary">47</name>
    <name evidence="2" type="ORF">SAINTUS_47</name>
</gene>
<proteinExistence type="predicted"/>
<sequence>MTTYDELEPVIRRASKSVAFQWPGVVEEDDIYQSIYLRLAESRGSLKKISEMDSKAQYRAIVGIGHQLASEERTDYDYFRGAYNYSVKEVRDLLNQMILVDPPPSFRAELVDMTDSLENLGEHYRDAIVSRYVLGESSTSDAQQKATERAVDALTDEMNKVAKRRFAERDDGPGTRSQVSTEDHYEANDFDFESFASNQGFGWG</sequence>
<evidence type="ECO:0008006" key="4">
    <source>
        <dbReference type="Google" id="ProtNLM"/>
    </source>
</evidence>
<keyword evidence="3" id="KW-1185">Reference proteome</keyword>
<dbReference type="GeneID" id="40235083"/>
<dbReference type="Proteomes" id="UP000005665">
    <property type="component" value="Segment"/>
</dbReference>
<evidence type="ECO:0000313" key="2">
    <source>
        <dbReference type="EMBL" id="AER26431.1"/>
    </source>
</evidence>
<evidence type="ECO:0000313" key="3">
    <source>
        <dbReference type="Proteomes" id="UP000005665"/>
    </source>
</evidence>
<dbReference type="EMBL" id="JN831654">
    <property type="protein sequence ID" value="AER26431.1"/>
    <property type="molecule type" value="Genomic_DNA"/>
</dbReference>
<dbReference type="Pfam" id="PF25684">
    <property type="entry name" value="Mycobacteriophage_Gp53"/>
    <property type="match status" value="1"/>
</dbReference>
<feature type="region of interest" description="Disordered" evidence="1">
    <location>
        <begin position="162"/>
        <end position="184"/>
    </location>
</feature>
<name>G8IRD0_9CAUD</name>